<gene>
    <name evidence="1" type="ORF">JBF12_08435</name>
</gene>
<evidence type="ECO:0000313" key="1">
    <source>
        <dbReference type="EMBL" id="MBI0313017.1"/>
    </source>
</evidence>
<organism evidence="1 2">
    <name type="scientific">Streptomyces javensis</name>
    <dbReference type="NCBI Taxonomy" id="114698"/>
    <lineage>
        <taxon>Bacteria</taxon>
        <taxon>Bacillati</taxon>
        <taxon>Actinomycetota</taxon>
        <taxon>Actinomycetes</taxon>
        <taxon>Kitasatosporales</taxon>
        <taxon>Streptomycetaceae</taxon>
        <taxon>Streptomyces</taxon>
        <taxon>Streptomyces violaceusniger group</taxon>
    </lineage>
</organism>
<evidence type="ECO:0008006" key="3">
    <source>
        <dbReference type="Google" id="ProtNLM"/>
    </source>
</evidence>
<dbReference type="Proteomes" id="UP000638849">
    <property type="component" value="Unassembled WGS sequence"/>
</dbReference>
<comment type="caution">
    <text evidence="1">The sequence shown here is derived from an EMBL/GenBank/DDBJ whole genome shotgun (WGS) entry which is preliminary data.</text>
</comment>
<keyword evidence="2" id="KW-1185">Reference proteome</keyword>
<sequence>MTSARRFTDPDQLAAAMAQAAARVGPAIALAVRHEAVVLQTLIQAAASGRPGPNAITGRYRASWQAQVHPHRHGATATVGTFAPQARRLELGFYGADALGRVYAQPPLPHVAPALALLQPRFAERIATAAMGAFE</sequence>
<dbReference type="EMBL" id="JAEEAQ010000052">
    <property type="protein sequence ID" value="MBI0313017.1"/>
    <property type="molecule type" value="Genomic_DNA"/>
</dbReference>
<accession>A0ABS0R6L2</accession>
<evidence type="ECO:0000313" key="2">
    <source>
        <dbReference type="Proteomes" id="UP000638849"/>
    </source>
</evidence>
<reference evidence="1 2" key="1">
    <citation type="submission" date="2020-12" db="EMBL/GenBank/DDBJ databases">
        <authorList>
            <person name="Kusuma A.B."/>
            <person name="Nouioui I."/>
            <person name="Goodfellow M."/>
        </authorList>
    </citation>
    <scope>NUCLEOTIDE SEQUENCE [LARGE SCALE GENOMIC DNA]</scope>
    <source>
        <strain evidence="1 2">DSM 41764</strain>
    </source>
</reference>
<protein>
    <recommendedName>
        <fullName evidence="3">HK97 gp10 family phage protein</fullName>
    </recommendedName>
</protein>
<name>A0ABS0R6L2_9ACTN</name>
<proteinExistence type="predicted"/>
<dbReference type="RefSeq" id="WP_198276212.1">
    <property type="nucleotide sequence ID" value="NZ_BAAAIF010000018.1"/>
</dbReference>